<dbReference type="Ensembl" id="ENSPNYT00000019596.1">
    <property type="protein sequence ID" value="ENSPNYP00000019117.1"/>
    <property type="gene ID" value="ENSPNYG00000014450.1"/>
</dbReference>
<evidence type="ECO:0000256" key="1">
    <source>
        <dbReference type="SAM" id="MobiDB-lite"/>
    </source>
</evidence>
<name>A0A3B4G8C5_9CICH</name>
<feature type="compositionally biased region" description="Low complexity" evidence="1">
    <location>
        <begin position="15"/>
        <end position="32"/>
    </location>
</feature>
<sequence>MHVDQVTRGTEATCTGAATAGASESARTAGEGFSPVNEIQSSGMSNTRALEELMDLTGSITYAKLSSESSIGDCNKNLIEGNSNYVLFTFCPSKL</sequence>
<evidence type="ECO:0000313" key="2">
    <source>
        <dbReference type="Ensembl" id="ENSPNYP00000019117.1"/>
    </source>
</evidence>
<dbReference type="STRING" id="303518.ENSPNYP00000019117"/>
<protein>
    <submittedName>
        <fullName evidence="2">Uncharacterized protein</fullName>
    </submittedName>
</protein>
<accession>A0A3B4G8C5</accession>
<organism evidence="2">
    <name type="scientific">Pundamilia nyererei</name>
    <dbReference type="NCBI Taxonomy" id="303518"/>
    <lineage>
        <taxon>Eukaryota</taxon>
        <taxon>Metazoa</taxon>
        <taxon>Chordata</taxon>
        <taxon>Craniata</taxon>
        <taxon>Vertebrata</taxon>
        <taxon>Euteleostomi</taxon>
        <taxon>Actinopterygii</taxon>
        <taxon>Neopterygii</taxon>
        <taxon>Teleostei</taxon>
        <taxon>Neoteleostei</taxon>
        <taxon>Acanthomorphata</taxon>
        <taxon>Ovalentaria</taxon>
        <taxon>Cichlomorphae</taxon>
        <taxon>Cichliformes</taxon>
        <taxon>Cichlidae</taxon>
        <taxon>African cichlids</taxon>
        <taxon>Pseudocrenilabrinae</taxon>
        <taxon>Haplochromini</taxon>
        <taxon>Pundamilia</taxon>
    </lineage>
</organism>
<feature type="region of interest" description="Disordered" evidence="1">
    <location>
        <begin position="15"/>
        <end position="44"/>
    </location>
</feature>
<proteinExistence type="predicted"/>
<dbReference type="GeneTree" id="ENSGT00940000177567"/>
<reference evidence="2" key="1">
    <citation type="submission" date="2023-09" db="UniProtKB">
        <authorList>
            <consortium name="Ensembl"/>
        </authorList>
    </citation>
    <scope>IDENTIFICATION</scope>
</reference>
<dbReference type="AlphaFoldDB" id="A0A3B4G8C5"/>